<comment type="cofactor">
    <cofactor evidence="13">
        <name>Zn(2+)</name>
        <dbReference type="ChEBI" id="CHEBI:29105"/>
    </cofactor>
    <text evidence="13">Binds 1 zinc ion per subunit.</text>
</comment>
<dbReference type="GO" id="GO:0004180">
    <property type="term" value="F:carboxypeptidase activity"/>
    <property type="evidence" value="ECO:0007669"/>
    <property type="project" value="UniProtKB-KW"/>
</dbReference>
<evidence type="ECO:0000256" key="4">
    <source>
        <dbReference type="ARBA" id="ARBA00023180"/>
    </source>
</evidence>
<feature type="glycosylation site" description="N-linked (GlcNAc...) asparagine" evidence="9">
    <location>
        <position position="138"/>
    </location>
</feature>
<keyword evidence="7 13" id="KW-0862">Zinc</keyword>
<keyword evidence="3 8" id="KW-1015">Disulfide bond</keyword>
<dbReference type="Gene3D" id="1.10.1370.30">
    <property type="match status" value="1"/>
</dbReference>
<keyword evidence="13" id="KW-0482">Metalloprotease</keyword>
<comment type="caution">
    <text evidence="12">Lacks conserved residue(s) required for the propagation of feature annotation.</text>
</comment>
<sequence length="474" mass="54886">MLITSISLLLFFLFTDVSAVNETLKKEALEYLKYLDGATCQWFHDNKILEFQYNANATDENLQMKNDFSNNNYTIEDRDYPWRDLFDDPEILRQAFKYGYLTRLSVYEQSAPVSYQINGLVGKMVDIFTNLKNICRYNGTKKCDLTKKEAKAIFYSSNDLDERNFYWEQILNGLGKNIKPLYSKYVALSNKYAQFFNFSNIADSWKNSYEGPPVDQFESVMLKLYDQLAPLYKQMFAFVRKRFYDIYGPSVVNRTGPIPVTLTGGLVGLDFGNIDLIKPYPNKEAADVTKQLQLQNYTVVKMAKLCEDFYLSLGLPPMPDTFWKLSQFEEPKDATSTCFTQAYDFYDRKDYRILACEKVKYSDWLELCHEMGHVKYYMDLKNQPCCYRGPPNGAINEGVADVAGLSLSTTERLSRFGLLENPCKVDLEVEINRLFLAAIDKISFLPFGLILDLWRWRLFEGKLVTLILMMNGGS</sequence>
<keyword evidence="13" id="KW-0645">Protease</keyword>
<dbReference type="Pfam" id="PF01401">
    <property type="entry name" value="Peptidase_M2"/>
    <property type="match status" value="1"/>
</dbReference>
<accession>A0A1B6DA72</accession>
<evidence type="ECO:0000256" key="3">
    <source>
        <dbReference type="ARBA" id="ARBA00023157"/>
    </source>
</evidence>
<comment type="similarity">
    <text evidence="1 12 13">Belongs to the peptidase M2 family.</text>
</comment>
<keyword evidence="4 5" id="KW-0325">Glycoprotein</keyword>
<dbReference type="GO" id="GO:0006508">
    <property type="term" value="P:proteolysis"/>
    <property type="evidence" value="ECO:0007669"/>
    <property type="project" value="UniProtKB-KW"/>
</dbReference>
<dbReference type="SUPFAM" id="SSF55486">
    <property type="entry name" value="Metalloproteases ('zincins'), catalytic domain"/>
    <property type="match status" value="1"/>
</dbReference>
<feature type="binding site" evidence="7">
    <location>
        <position position="369"/>
    </location>
    <ligand>
        <name>Zn(2+)</name>
        <dbReference type="ChEBI" id="CHEBI:29105"/>
        <label>1</label>
        <note>catalytic</note>
    </ligand>
</feature>
<feature type="chain" id="PRO_5008581086" description="Angiotensin-converting enzyme" evidence="14">
    <location>
        <begin position="20"/>
        <end position="474"/>
    </location>
</feature>
<evidence type="ECO:0000313" key="15">
    <source>
        <dbReference type="EMBL" id="JAS22599.1"/>
    </source>
</evidence>
<keyword evidence="13" id="KW-0378">Hydrolase</keyword>
<feature type="disulfide bond" evidence="8 12">
    <location>
        <begin position="135"/>
        <end position="143"/>
    </location>
</feature>
<feature type="active site" description="Proton acceptor 2" evidence="11">
    <location>
        <position position="370"/>
    </location>
</feature>
<keyword evidence="13" id="KW-0121">Carboxypeptidase</keyword>
<evidence type="ECO:0000256" key="9">
    <source>
        <dbReference type="PIRSR" id="PIRSR601548-5"/>
    </source>
</evidence>
<reference evidence="15" key="1">
    <citation type="submission" date="2015-12" db="EMBL/GenBank/DDBJ databases">
        <title>De novo transcriptome assembly of four potential Pierce s Disease insect vectors from Arizona vineyards.</title>
        <authorList>
            <person name="Tassone E.E."/>
        </authorList>
    </citation>
    <scope>NUCLEOTIDE SEQUENCE</scope>
</reference>
<organism evidence="15">
    <name type="scientific">Clastoptera arizonana</name>
    <name type="common">Arizona spittle bug</name>
    <dbReference type="NCBI Taxonomy" id="38151"/>
    <lineage>
        <taxon>Eukaryota</taxon>
        <taxon>Metazoa</taxon>
        <taxon>Ecdysozoa</taxon>
        <taxon>Arthropoda</taxon>
        <taxon>Hexapoda</taxon>
        <taxon>Insecta</taxon>
        <taxon>Pterygota</taxon>
        <taxon>Neoptera</taxon>
        <taxon>Paraneoptera</taxon>
        <taxon>Hemiptera</taxon>
        <taxon>Auchenorrhyncha</taxon>
        <taxon>Cercopoidea</taxon>
        <taxon>Clastopteridae</taxon>
        <taxon>Clastoptera</taxon>
    </lineage>
</organism>
<evidence type="ECO:0000256" key="6">
    <source>
        <dbReference type="PIRSR" id="PIRSR601548-2"/>
    </source>
</evidence>
<evidence type="ECO:0000256" key="13">
    <source>
        <dbReference type="RuleBase" id="RU361144"/>
    </source>
</evidence>
<evidence type="ECO:0000256" key="1">
    <source>
        <dbReference type="ARBA" id="ARBA00008139"/>
    </source>
</evidence>
<dbReference type="PANTHER" id="PTHR10514">
    <property type="entry name" value="ANGIOTENSIN-CONVERTING ENZYME"/>
    <property type="match status" value="1"/>
</dbReference>
<feature type="binding site" evidence="6">
    <location>
        <position position="209"/>
    </location>
    <ligand>
        <name>chloride</name>
        <dbReference type="ChEBI" id="CHEBI:17996"/>
        <label>1</label>
    </ligand>
</feature>
<dbReference type="CDD" id="cd06461">
    <property type="entry name" value="M2_ACE"/>
    <property type="match status" value="1"/>
</dbReference>
<feature type="signal peptide" evidence="14">
    <location>
        <begin position="1"/>
        <end position="19"/>
    </location>
</feature>
<feature type="glycosylation site" description="N-linked (GlcNAc...) asparagine; partial" evidence="5">
    <location>
        <position position="138"/>
    </location>
</feature>
<gene>
    <name evidence="15" type="ORF">g.9232</name>
</gene>
<evidence type="ECO:0000256" key="12">
    <source>
        <dbReference type="PROSITE-ProRule" id="PRU01355"/>
    </source>
</evidence>
<dbReference type="GO" id="GO:0005886">
    <property type="term" value="C:plasma membrane"/>
    <property type="evidence" value="ECO:0007669"/>
    <property type="project" value="TreeGrafter"/>
</dbReference>
<feature type="binding site" evidence="10">
    <location>
        <position position="397"/>
    </location>
    <ligand>
        <name>Zn(2+)</name>
        <dbReference type="ChEBI" id="CHEBI:29105"/>
        <label>2</label>
        <note>catalytic</note>
    </ligand>
</feature>
<evidence type="ECO:0000256" key="2">
    <source>
        <dbReference type="ARBA" id="ARBA00022729"/>
    </source>
</evidence>
<dbReference type="GO" id="GO:0008237">
    <property type="term" value="F:metallopeptidase activity"/>
    <property type="evidence" value="ECO:0007669"/>
    <property type="project" value="UniProtKB-KW"/>
</dbReference>
<evidence type="ECO:0000256" key="8">
    <source>
        <dbReference type="PIRSR" id="PIRSR601548-4"/>
    </source>
</evidence>
<evidence type="ECO:0000256" key="11">
    <source>
        <dbReference type="PIRSR" id="PIRSR601548-9"/>
    </source>
</evidence>
<feature type="binding site" evidence="10">
    <location>
        <position position="369"/>
    </location>
    <ligand>
        <name>Zn(2+)</name>
        <dbReference type="ChEBI" id="CHEBI:29105"/>
        <label>2</label>
        <note>catalytic</note>
    </ligand>
</feature>
<dbReference type="GO" id="GO:0046872">
    <property type="term" value="F:metal ion binding"/>
    <property type="evidence" value="ECO:0007669"/>
    <property type="project" value="UniProtKB-KW"/>
</dbReference>
<evidence type="ECO:0000256" key="14">
    <source>
        <dbReference type="SAM" id="SignalP"/>
    </source>
</evidence>
<dbReference type="PRINTS" id="PR00791">
    <property type="entry name" value="PEPDIPTASEA"/>
</dbReference>
<feature type="binding site" evidence="10">
    <location>
        <position position="373"/>
    </location>
    <ligand>
        <name>Zn(2+)</name>
        <dbReference type="ChEBI" id="CHEBI:29105"/>
        <label>2</label>
        <note>catalytic</note>
    </ligand>
</feature>
<evidence type="ECO:0000256" key="10">
    <source>
        <dbReference type="PIRSR" id="PIRSR601548-8"/>
    </source>
</evidence>
<proteinExistence type="inferred from homology"/>
<dbReference type="PANTHER" id="PTHR10514:SF27">
    <property type="entry name" value="ANGIOTENSIN-CONVERTING ENZYME"/>
    <property type="match status" value="1"/>
</dbReference>
<dbReference type="EC" id="3.4.-.-" evidence="13"/>
<dbReference type="EMBL" id="GEDC01014699">
    <property type="protein sequence ID" value="JAS22599.1"/>
    <property type="molecule type" value="Transcribed_RNA"/>
</dbReference>
<dbReference type="GO" id="GO:0008241">
    <property type="term" value="F:peptidyl-dipeptidase activity"/>
    <property type="evidence" value="ECO:0007669"/>
    <property type="project" value="InterPro"/>
</dbReference>
<dbReference type="AlphaFoldDB" id="A0A1B6DA72"/>
<feature type="binding site" evidence="7">
    <location>
        <position position="397"/>
    </location>
    <ligand>
        <name>Zn(2+)</name>
        <dbReference type="ChEBI" id="CHEBI:29105"/>
        <label>1</label>
        <note>catalytic</note>
    </ligand>
</feature>
<protein>
    <recommendedName>
        <fullName evidence="13">Angiotensin-converting enzyme</fullName>
        <ecNumber evidence="13">3.4.-.-</ecNumber>
    </recommendedName>
</protein>
<dbReference type="PROSITE" id="PS52011">
    <property type="entry name" value="PEPTIDASE_M2"/>
    <property type="match status" value="1"/>
</dbReference>
<name>A0A1B6DA72_9HEMI</name>
<keyword evidence="7 13" id="KW-0479">Metal-binding</keyword>
<feature type="disulfide bond" evidence="8 12">
    <location>
        <begin position="338"/>
        <end position="356"/>
    </location>
</feature>
<evidence type="ECO:0000256" key="5">
    <source>
        <dbReference type="PIRSR" id="PIRSR601548-10"/>
    </source>
</evidence>
<feature type="binding site" evidence="7">
    <location>
        <position position="373"/>
    </location>
    <ligand>
        <name>Zn(2+)</name>
        <dbReference type="ChEBI" id="CHEBI:29105"/>
        <label>1</label>
        <note>catalytic</note>
    </ligand>
</feature>
<evidence type="ECO:0000256" key="7">
    <source>
        <dbReference type="PIRSR" id="PIRSR601548-3"/>
    </source>
</evidence>
<keyword evidence="2 14" id="KW-0732">Signal</keyword>
<dbReference type="InterPro" id="IPR001548">
    <property type="entry name" value="Peptidase_M2"/>
</dbReference>